<evidence type="ECO:0000313" key="3">
    <source>
        <dbReference type="Proteomes" id="UP000317835"/>
    </source>
</evidence>
<feature type="region of interest" description="Disordered" evidence="1">
    <location>
        <begin position="62"/>
        <end position="108"/>
    </location>
</feature>
<sequence>MECPPPRTPRPPGAPIRPSTVGAGDTRDRPPAGASADGEGGLGGEHVVVIFDGREVVDAREPGVARGRRAPGGRDGVEAHVRDVRVTTPEGQPSGEGIAGLGVPGRGR</sequence>
<dbReference type="AlphaFoldDB" id="A0A518H1X4"/>
<evidence type="ECO:0000256" key="1">
    <source>
        <dbReference type="SAM" id="MobiDB-lite"/>
    </source>
</evidence>
<feature type="compositionally biased region" description="Pro residues" evidence="1">
    <location>
        <begin position="1"/>
        <end position="15"/>
    </location>
</feature>
<feature type="compositionally biased region" description="Basic and acidic residues" evidence="1">
    <location>
        <begin position="75"/>
        <end position="85"/>
    </location>
</feature>
<keyword evidence="3" id="KW-1185">Reference proteome</keyword>
<dbReference type="KEGG" id="tpla:ElP_27200"/>
<accession>A0A518H1X4</accession>
<protein>
    <submittedName>
        <fullName evidence="2">Uncharacterized protein</fullName>
    </submittedName>
</protein>
<evidence type="ECO:0000313" key="2">
    <source>
        <dbReference type="EMBL" id="QDV34823.1"/>
    </source>
</evidence>
<reference evidence="2 3" key="1">
    <citation type="submission" date="2019-02" db="EMBL/GenBank/DDBJ databases">
        <title>Deep-cultivation of Planctomycetes and their phenomic and genomic characterization uncovers novel biology.</title>
        <authorList>
            <person name="Wiegand S."/>
            <person name="Jogler M."/>
            <person name="Boedeker C."/>
            <person name="Pinto D."/>
            <person name="Vollmers J."/>
            <person name="Rivas-Marin E."/>
            <person name="Kohn T."/>
            <person name="Peeters S.H."/>
            <person name="Heuer A."/>
            <person name="Rast P."/>
            <person name="Oberbeckmann S."/>
            <person name="Bunk B."/>
            <person name="Jeske O."/>
            <person name="Meyerdierks A."/>
            <person name="Storesund J.E."/>
            <person name="Kallscheuer N."/>
            <person name="Luecker S."/>
            <person name="Lage O.M."/>
            <person name="Pohl T."/>
            <person name="Merkel B.J."/>
            <person name="Hornburger P."/>
            <person name="Mueller R.-W."/>
            <person name="Bruemmer F."/>
            <person name="Labrenz M."/>
            <person name="Spormann A.M."/>
            <person name="Op den Camp H."/>
            <person name="Overmann J."/>
            <person name="Amann R."/>
            <person name="Jetten M.S.M."/>
            <person name="Mascher T."/>
            <person name="Medema M.H."/>
            <person name="Devos D.P."/>
            <person name="Kaster A.-K."/>
            <person name="Ovreas L."/>
            <person name="Rohde M."/>
            <person name="Galperin M.Y."/>
            <person name="Jogler C."/>
        </authorList>
    </citation>
    <scope>NUCLEOTIDE SEQUENCE [LARGE SCALE GENOMIC DNA]</scope>
    <source>
        <strain evidence="2 3">ElP</strain>
    </source>
</reference>
<feature type="region of interest" description="Disordered" evidence="1">
    <location>
        <begin position="1"/>
        <end position="45"/>
    </location>
</feature>
<organism evidence="2 3">
    <name type="scientific">Tautonia plasticadhaerens</name>
    <dbReference type="NCBI Taxonomy" id="2527974"/>
    <lineage>
        <taxon>Bacteria</taxon>
        <taxon>Pseudomonadati</taxon>
        <taxon>Planctomycetota</taxon>
        <taxon>Planctomycetia</taxon>
        <taxon>Isosphaerales</taxon>
        <taxon>Isosphaeraceae</taxon>
        <taxon>Tautonia</taxon>
    </lineage>
</organism>
<dbReference type="Proteomes" id="UP000317835">
    <property type="component" value="Chromosome"/>
</dbReference>
<name>A0A518H1X4_9BACT</name>
<dbReference type="EMBL" id="CP036426">
    <property type="protein sequence ID" value="QDV34823.1"/>
    <property type="molecule type" value="Genomic_DNA"/>
</dbReference>
<feature type="compositionally biased region" description="Gly residues" evidence="1">
    <location>
        <begin position="97"/>
        <end position="108"/>
    </location>
</feature>
<gene>
    <name evidence="2" type="ORF">ElP_27200</name>
</gene>
<proteinExistence type="predicted"/>